<organism evidence="3">
    <name type="scientific">Ananas comosus var. bracteatus</name>
    <name type="common">red pineapple</name>
    <dbReference type="NCBI Taxonomy" id="296719"/>
    <lineage>
        <taxon>Eukaryota</taxon>
        <taxon>Viridiplantae</taxon>
        <taxon>Streptophyta</taxon>
        <taxon>Embryophyta</taxon>
        <taxon>Tracheophyta</taxon>
        <taxon>Spermatophyta</taxon>
        <taxon>Magnoliopsida</taxon>
        <taxon>Liliopsida</taxon>
        <taxon>Poales</taxon>
        <taxon>Bromeliaceae</taxon>
        <taxon>Bromelioideae</taxon>
        <taxon>Ananas</taxon>
    </lineage>
</organism>
<dbReference type="CDD" id="cd10567">
    <property type="entry name" value="SWIB-MDM2_like"/>
    <property type="match status" value="1"/>
</dbReference>
<feature type="compositionally biased region" description="Gly residues" evidence="1">
    <location>
        <begin position="25"/>
        <end position="35"/>
    </location>
</feature>
<dbReference type="SMART" id="SM00151">
    <property type="entry name" value="SWIB"/>
    <property type="match status" value="1"/>
</dbReference>
<dbReference type="PANTHER" id="PTHR13844">
    <property type="entry name" value="SWI/SNF-RELATED MATRIX-ASSOCIATED ACTIN-DEPENDENT REGULATOR OF CHROMATIN SUBFAMILY D"/>
    <property type="match status" value="1"/>
</dbReference>
<sequence>MDLQNHTIIAGSHGGGEGLRRLVLSGGGGGGGGGGEAEELGLHEAHAAVAGDAQVRRRPEISRPEAVKKVWEHIKAHNLQDPANKKLIHCDEKLKAIFGGKETVGMLEIAKLISSHFLKSK</sequence>
<evidence type="ECO:0000259" key="2">
    <source>
        <dbReference type="PROSITE" id="PS51925"/>
    </source>
</evidence>
<dbReference type="InterPro" id="IPR019835">
    <property type="entry name" value="SWIB_domain"/>
</dbReference>
<dbReference type="AlphaFoldDB" id="A0A6V7QCK3"/>
<evidence type="ECO:0000256" key="1">
    <source>
        <dbReference type="SAM" id="MobiDB-lite"/>
    </source>
</evidence>
<gene>
    <name evidence="3" type="ORF">CB5_LOCUS24125</name>
</gene>
<evidence type="ECO:0000313" key="3">
    <source>
        <dbReference type="EMBL" id="CAD1840914.1"/>
    </source>
</evidence>
<dbReference type="Gene3D" id="1.10.245.10">
    <property type="entry name" value="SWIB/MDM2 domain"/>
    <property type="match status" value="1"/>
</dbReference>
<protein>
    <recommendedName>
        <fullName evidence="2">DM2 domain-containing protein</fullName>
    </recommendedName>
</protein>
<dbReference type="SUPFAM" id="SSF47592">
    <property type="entry name" value="SWIB/MDM2 domain"/>
    <property type="match status" value="1"/>
</dbReference>
<proteinExistence type="predicted"/>
<reference evidence="3" key="1">
    <citation type="submission" date="2020-07" db="EMBL/GenBank/DDBJ databases">
        <authorList>
            <person name="Lin J."/>
        </authorList>
    </citation>
    <scope>NUCLEOTIDE SEQUENCE</scope>
</reference>
<dbReference type="EMBL" id="LR862135">
    <property type="protein sequence ID" value="CAD1840914.1"/>
    <property type="molecule type" value="Genomic_DNA"/>
</dbReference>
<dbReference type="PROSITE" id="PS51925">
    <property type="entry name" value="SWIB_MDM2"/>
    <property type="match status" value="1"/>
</dbReference>
<dbReference type="InterPro" id="IPR003121">
    <property type="entry name" value="SWIB_MDM2_domain"/>
</dbReference>
<feature type="region of interest" description="Disordered" evidence="1">
    <location>
        <begin position="20"/>
        <end position="39"/>
    </location>
</feature>
<dbReference type="Pfam" id="PF02201">
    <property type="entry name" value="SWIB"/>
    <property type="match status" value="1"/>
</dbReference>
<feature type="domain" description="DM2" evidence="2">
    <location>
        <begin position="35"/>
        <end position="119"/>
    </location>
</feature>
<accession>A0A6V7QCK3</accession>
<dbReference type="InterPro" id="IPR036885">
    <property type="entry name" value="SWIB_MDM2_dom_sf"/>
</dbReference>
<name>A0A6V7QCK3_ANACO</name>